<dbReference type="InterPro" id="IPR029063">
    <property type="entry name" value="SAM-dependent_MTases_sf"/>
</dbReference>
<name>A0ABP9WRU2_9GAMM</name>
<dbReference type="Proteomes" id="UP001408594">
    <property type="component" value="Unassembled WGS sequence"/>
</dbReference>
<keyword evidence="3" id="KW-1185">Reference proteome</keyword>
<comment type="caution">
    <text evidence="2">The sequence shown here is derived from an EMBL/GenBank/DDBJ whole genome shotgun (WGS) entry which is preliminary data.</text>
</comment>
<evidence type="ECO:0000313" key="3">
    <source>
        <dbReference type="Proteomes" id="UP001408594"/>
    </source>
</evidence>
<accession>A0ABP9WRU2</accession>
<proteinExistence type="predicted"/>
<sequence length="421" mass="47742">MNEAITALRGRALERRFQLLDSLLAASAHWWRARPFHQRGYCWQDSHPDLCAALDRLADSELEHLQQNPIDAIRWLSPWVADGRRLHELSRLPRLSQRVISPPERLDHGIPGRKWQQLLAFASSVAPVAEPVLEWCAGKGHLGRLLAVVDRRAVTSLEWQAQLCAEGAALAQRFQHRAAPMHFAHCDAFAPEAASWVKPGGHAVALHACGDLHTTLMRHWAEKGGAQLVLSPCCYHLIRTKEYVPMSSAGRNGQTRLGREDLQLPLQETVTAGAAVRRLRERELHWRLAFDELQRQVRAEDSYLPVPNVRKSLLQEGFSAFARWAGAQKKLVLPAAIDEALYLQLGWQRLRRVRRMELVTHVFRRPLELWLVLDRALFLQECGAEVELGEFCERELTPRNILLRAWRAEAGGKEGTSDQAG</sequence>
<evidence type="ECO:0000259" key="1">
    <source>
        <dbReference type="Pfam" id="PF13679"/>
    </source>
</evidence>
<protein>
    <recommendedName>
        <fullName evidence="1">Methyltransferase domain-containing protein</fullName>
    </recommendedName>
</protein>
<dbReference type="PANTHER" id="PTHR13369:SF0">
    <property type="entry name" value="GLUTATHIONE S-TRANSFERASE C-TERMINAL DOMAIN-CONTAINING PROTEIN"/>
    <property type="match status" value="1"/>
</dbReference>
<dbReference type="InterPro" id="IPR025714">
    <property type="entry name" value="Methyltranfer_dom"/>
</dbReference>
<organism evidence="2 3">
    <name type="scientific">Microbulbifer aestuariivivens</name>
    <dbReference type="NCBI Taxonomy" id="1908308"/>
    <lineage>
        <taxon>Bacteria</taxon>
        <taxon>Pseudomonadati</taxon>
        <taxon>Pseudomonadota</taxon>
        <taxon>Gammaproteobacteria</taxon>
        <taxon>Cellvibrionales</taxon>
        <taxon>Microbulbiferaceae</taxon>
        <taxon>Microbulbifer</taxon>
    </lineage>
</organism>
<reference evidence="2 3" key="1">
    <citation type="submission" date="2024-02" db="EMBL/GenBank/DDBJ databases">
        <title>Microbulbifer aestuariivivens NBRC 112533.</title>
        <authorList>
            <person name="Ichikawa N."/>
            <person name="Katano-Makiyama Y."/>
            <person name="Hidaka K."/>
        </authorList>
    </citation>
    <scope>NUCLEOTIDE SEQUENCE [LARGE SCALE GENOMIC DNA]</scope>
    <source>
        <strain evidence="2 3">NBRC 112533</strain>
    </source>
</reference>
<dbReference type="PANTHER" id="PTHR13369">
    <property type="match status" value="1"/>
</dbReference>
<dbReference type="Pfam" id="PF13679">
    <property type="entry name" value="Methyltransf_32"/>
    <property type="match status" value="1"/>
</dbReference>
<feature type="domain" description="Methyltransferase" evidence="1">
    <location>
        <begin position="129"/>
        <end position="240"/>
    </location>
</feature>
<gene>
    <name evidence="2" type="ORF">Maes01_01420</name>
</gene>
<dbReference type="SUPFAM" id="SSF53335">
    <property type="entry name" value="S-adenosyl-L-methionine-dependent methyltransferases"/>
    <property type="match status" value="1"/>
</dbReference>
<evidence type="ECO:0000313" key="2">
    <source>
        <dbReference type="EMBL" id="GAA5524861.1"/>
    </source>
</evidence>
<dbReference type="EMBL" id="BAABRT010000009">
    <property type="protein sequence ID" value="GAA5524861.1"/>
    <property type="molecule type" value="Genomic_DNA"/>
</dbReference>
<dbReference type="RefSeq" id="WP_345550110.1">
    <property type="nucleotide sequence ID" value="NZ_BAABRT010000009.1"/>
</dbReference>